<reference evidence="2" key="1">
    <citation type="journal article" date="2022" name="Plant J.">
        <title>Strategies of tolerance reflected in two North American maple genomes.</title>
        <authorList>
            <person name="McEvoy S.L."/>
            <person name="Sezen U.U."/>
            <person name="Trouern-Trend A."/>
            <person name="McMahon S.M."/>
            <person name="Schaberg P.G."/>
            <person name="Yang J."/>
            <person name="Wegrzyn J.L."/>
            <person name="Swenson N.G."/>
        </authorList>
    </citation>
    <scope>NUCLEOTIDE SEQUENCE</scope>
    <source>
        <strain evidence="2">91603</strain>
    </source>
</reference>
<keyword evidence="3" id="KW-1185">Reference proteome</keyword>
<evidence type="ECO:0000313" key="2">
    <source>
        <dbReference type="EMBL" id="KAI9180238.1"/>
    </source>
</evidence>
<accession>A0AAD5IXG2</accession>
<reference evidence="2" key="2">
    <citation type="submission" date="2023-02" db="EMBL/GenBank/DDBJ databases">
        <authorList>
            <person name="Swenson N.G."/>
            <person name="Wegrzyn J.L."/>
            <person name="Mcevoy S.L."/>
        </authorList>
    </citation>
    <scope>NUCLEOTIDE SEQUENCE</scope>
    <source>
        <strain evidence="2">91603</strain>
        <tissue evidence="2">Leaf</tissue>
    </source>
</reference>
<proteinExistence type="predicted"/>
<name>A0AAD5IXG2_ACENE</name>
<gene>
    <name evidence="2" type="ORF">LWI28_002656</name>
</gene>
<dbReference type="EMBL" id="JAJSOW010000101">
    <property type="protein sequence ID" value="KAI9180238.1"/>
    <property type="molecule type" value="Genomic_DNA"/>
</dbReference>
<organism evidence="2 3">
    <name type="scientific">Acer negundo</name>
    <name type="common">Box elder</name>
    <dbReference type="NCBI Taxonomy" id="4023"/>
    <lineage>
        <taxon>Eukaryota</taxon>
        <taxon>Viridiplantae</taxon>
        <taxon>Streptophyta</taxon>
        <taxon>Embryophyta</taxon>
        <taxon>Tracheophyta</taxon>
        <taxon>Spermatophyta</taxon>
        <taxon>Magnoliopsida</taxon>
        <taxon>eudicotyledons</taxon>
        <taxon>Gunneridae</taxon>
        <taxon>Pentapetalae</taxon>
        <taxon>rosids</taxon>
        <taxon>malvids</taxon>
        <taxon>Sapindales</taxon>
        <taxon>Sapindaceae</taxon>
        <taxon>Hippocastanoideae</taxon>
        <taxon>Acereae</taxon>
        <taxon>Acer</taxon>
    </lineage>
</organism>
<evidence type="ECO:0000256" key="1">
    <source>
        <dbReference type="SAM" id="MobiDB-lite"/>
    </source>
</evidence>
<sequence length="122" mass="12886">MWQQARKNLQSLFRVVTRSSLVRFRWGMRVTLVDVVISSPIHTLIQCQSAPSTIVHPLELPPYIDSAISLQVDIPPPAITTSNSPSAAAVPPVNPASISATTGPLSADNVAPGTTPPPPSVS</sequence>
<dbReference type="Proteomes" id="UP001064489">
    <property type="component" value="Chromosome 4"/>
</dbReference>
<comment type="caution">
    <text evidence="2">The sequence shown here is derived from an EMBL/GenBank/DDBJ whole genome shotgun (WGS) entry which is preliminary data.</text>
</comment>
<evidence type="ECO:0000313" key="3">
    <source>
        <dbReference type="Proteomes" id="UP001064489"/>
    </source>
</evidence>
<feature type="region of interest" description="Disordered" evidence="1">
    <location>
        <begin position="80"/>
        <end position="122"/>
    </location>
</feature>
<feature type="compositionally biased region" description="Low complexity" evidence="1">
    <location>
        <begin position="82"/>
        <end position="97"/>
    </location>
</feature>
<protein>
    <submittedName>
        <fullName evidence="2">Uncharacterized protein</fullName>
    </submittedName>
</protein>
<dbReference type="AlphaFoldDB" id="A0AAD5IXG2"/>